<accession>A0AAV5K5C2</accession>
<organism evidence="2 3">
    <name type="scientific">Rubroshorea leprosula</name>
    <dbReference type="NCBI Taxonomy" id="152421"/>
    <lineage>
        <taxon>Eukaryota</taxon>
        <taxon>Viridiplantae</taxon>
        <taxon>Streptophyta</taxon>
        <taxon>Embryophyta</taxon>
        <taxon>Tracheophyta</taxon>
        <taxon>Spermatophyta</taxon>
        <taxon>Magnoliopsida</taxon>
        <taxon>eudicotyledons</taxon>
        <taxon>Gunneridae</taxon>
        <taxon>Pentapetalae</taxon>
        <taxon>rosids</taxon>
        <taxon>malvids</taxon>
        <taxon>Malvales</taxon>
        <taxon>Dipterocarpaceae</taxon>
        <taxon>Rubroshorea</taxon>
    </lineage>
</organism>
<gene>
    <name evidence="2" type="ORF">SLEP1_g28752</name>
</gene>
<name>A0AAV5K5C2_9ROSI</name>
<feature type="compositionally biased region" description="Basic and acidic residues" evidence="1">
    <location>
        <begin position="8"/>
        <end position="19"/>
    </location>
</feature>
<comment type="caution">
    <text evidence="2">The sequence shown here is derived from an EMBL/GenBank/DDBJ whole genome shotgun (WGS) entry which is preliminary data.</text>
</comment>
<evidence type="ECO:0000313" key="3">
    <source>
        <dbReference type="Proteomes" id="UP001054252"/>
    </source>
</evidence>
<feature type="region of interest" description="Disordered" evidence="1">
    <location>
        <begin position="1"/>
        <end position="29"/>
    </location>
</feature>
<dbReference type="Proteomes" id="UP001054252">
    <property type="component" value="Unassembled WGS sequence"/>
</dbReference>
<evidence type="ECO:0000256" key="1">
    <source>
        <dbReference type="SAM" id="MobiDB-lite"/>
    </source>
</evidence>
<sequence>MGKHSRNTRGEDRQNRIPKTETPLPRTKPCALRPYASTPAPALHQILALLCTEPCAPAAPSLRLDHAQISLLCAPCCVDPAAAPLPLQPTEHETNLQDDITLQLSWLLCRASFGLTRSMVEGKRRKLKGLDEERRRVFRVSMFGYK</sequence>
<reference evidence="2 3" key="1">
    <citation type="journal article" date="2021" name="Commun. Biol.">
        <title>The genome of Shorea leprosula (Dipterocarpaceae) highlights the ecological relevance of drought in aseasonal tropical rainforests.</title>
        <authorList>
            <person name="Ng K.K.S."/>
            <person name="Kobayashi M.J."/>
            <person name="Fawcett J.A."/>
            <person name="Hatakeyama M."/>
            <person name="Paape T."/>
            <person name="Ng C.H."/>
            <person name="Ang C.C."/>
            <person name="Tnah L.H."/>
            <person name="Lee C.T."/>
            <person name="Nishiyama T."/>
            <person name="Sese J."/>
            <person name="O'Brien M.J."/>
            <person name="Copetti D."/>
            <person name="Mohd Noor M.I."/>
            <person name="Ong R.C."/>
            <person name="Putra M."/>
            <person name="Sireger I.Z."/>
            <person name="Indrioko S."/>
            <person name="Kosugi Y."/>
            <person name="Izuno A."/>
            <person name="Isagi Y."/>
            <person name="Lee S.L."/>
            <person name="Shimizu K.K."/>
        </authorList>
    </citation>
    <scope>NUCLEOTIDE SEQUENCE [LARGE SCALE GENOMIC DNA]</scope>
    <source>
        <strain evidence="2">214</strain>
    </source>
</reference>
<evidence type="ECO:0000313" key="2">
    <source>
        <dbReference type="EMBL" id="GKV18356.1"/>
    </source>
</evidence>
<dbReference type="AlphaFoldDB" id="A0AAV5K5C2"/>
<dbReference type="EMBL" id="BPVZ01000050">
    <property type="protein sequence ID" value="GKV18356.1"/>
    <property type="molecule type" value="Genomic_DNA"/>
</dbReference>
<proteinExistence type="predicted"/>
<keyword evidence="3" id="KW-1185">Reference proteome</keyword>
<protein>
    <submittedName>
        <fullName evidence="2">Uncharacterized protein</fullName>
    </submittedName>
</protein>